<proteinExistence type="predicted"/>
<gene>
    <name evidence="1" type="ORF">CAPTEDRAFT_226488</name>
</gene>
<evidence type="ECO:0000313" key="3">
    <source>
        <dbReference type="Proteomes" id="UP000014760"/>
    </source>
</evidence>
<evidence type="ECO:0000313" key="2">
    <source>
        <dbReference type="EnsemblMetazoa" id="CapteP226488"/>
    </source>
</evidence>
<organism evidence="1">
    <name type="scientific">Capitella teleta</name>
    <name type="common">Polychaete worm</name>
    <dbReference type="NCBI Taxonomy" id="283909"/>
    <lineage>
        <taxon>Eukaryota</taxon>
        <taxon>Metazoa</taxon>
        <taxon>Spiralia</taxon>
        <taxon>Lophotrochozoa</taxon>
        <taxon>Annelida</taxon>
        <taxon>Polychaeta</taxon>
        <taxon>Sedentaria</taxon>
        <taxon>Scolecida</taxon>
        <taxon>Capitellidae</taxon>
        <taxon>Capitella</taxon>
    </lineage>
</organism>
<dbReference type="EMBL" id="AMQN01008321">
    <property type="status" value="NOT_ANNOTATED_CDS"/>
    <property type="molecule type" value="Genomic_DNA"/>
</dbReference>
<dbReference type="EMBL" id="AMQN01008322">
    <property type="status" value="NOT_ANNOTATED_CDS"/>
    <property type="molecule type" value="Genomic_DNA"/>
</dbReference>
<sequence length="123" mass="13791">MAWGATSNLNQAVSELKCSDTVPWVKPSTDSRASFTGKDNDAIFLTLAKFGKDSKQYLDAVSELKCSDTVPWGWVKPSTDSRARRSRKQYFYHSNLFWHGSFTVLRNSQGIMTSFAAPLEANM</sequence>
<dbReference type="Proteomes" id="UP000014760">
    <property type="component" value="Unassembled WGS sequence"/>
</dbReference>
<protein>
    <submittedName>
        <fullName evidence="1 2">Uncharacterized protein</fullName>
    </submittedName>
</protein>
<reference evidence="1 3" key="2">
    <citation type="journal article" date="2013" name="Nature">
        <title>Insights into bilaterian evolution from three spiralian genomes.</title>
        <authorList>
            <person name="Simakov O."/>
            <person name="Marletaz F."/>
            <person name="Cho S.J."/>
            <person name="Edsinger-Gonzales E."/>
            <person name="Havlak P."/>
            <person name="Hellsten U."/>
            <person name="Kuo D.H."/>
            <person name="Larsson T."/>
            <person name="Lv J."/>
            <person name="Arendt D."/>
            <person name="Savage R."/>
            <person name="Osoegawa K."/>
            <person name="de Jong P."/>
            <person name="Grimwood J."/>
            <person name="Chapman J.A."/>
            <person name="Shapiro H."/>
            <person name="Aerts A."/>
            <person name="Otillar R.P."/>
            <person name="Terry A.Y."/>
            <person name="Boore J.L."/>
            <person name="Grigoriev I.V."/>
            <person name="Lindberg D.R."/>
            <person name="Seaver E.C."/>
            <person name="Weisblat D.A."/>
            <person name="Putnam N.H."/>
            <person name="Rokhsar D.S."/>
        </authorList>
    </citation>
    <scope>NUCLEOTIDE SEQUENCE</scope>
    <source>
        <strain evidence="1 3">I ESC-2004</strain>
    </source>
</reference>
<dbReference type="HOGENOM" id="CLU_2017367_0_0_1"/>
<reference evidence="3" key="1">
    <citation type="submission" date="2012-12" db="EMBL/GenBank/DDBJ databases">
        <authorList>
            <person name="Hellsten U."/>
            <person name="Grimwood J."/>
            <person name="Chapman J.A."/>
            <person name="Shapiro H."/>
            <person name="Aerts A."/>
            <person name="Otillar R.P."/>
            <person name="Terry A.Y."/>
            <person name="Boore J.L."/>
            <person name="Simakov O."/>
            <person name="Marletaz F."/>
            <person name="Cho S.-J."/>
            <person name="Edsinger-Gonzales E."/>
            <person name="Havlak P."/>
            <person name="Kuo D.-H."/>
            <person name="Larsson T."/>
            <person name="Lv J."/>
            <person name="Arendt D."/>
            <person name="Savage R."/>
            <person name="Osoegawa K."/>
            <person name="de Jong P."/>
            <person name="Lindberg D.R."/>
            <person name="Seaver E.C."/>
            <person name="Weisblat D.A."/>
            <person name="Putnam N.H."/>
            <person name="Grigoriev I.V."/>
            <person name="Rokhsar D.S."/>
        </authorList>
    </citation>
    <scope>NUCLEOTIDE SEQUENCE</scope>
    <source>
        <strain evidence="3">I ESC-2004</strain>
    </source>
</reference>
<keyword evidence="3" id="KW-1185">Reference proteome</keyword>
<name>R7UJ76_CAPTE</name>
<accession>R7UJ76</accession>
<reference evidence="2" key="3">
    <citation type="submission" date="2015-06" db="UniProtKB">
        <authorList>
            <consortium name="EnsemblMetazoa"/>
        </authorList>
    </citation>
    <scope>IDENTIFICATION</scope>
</reference>
<dbReference type="AlphaFoldDB" id="R7UJ76"/>
<dbReference type="EnsemblMetazoa" id="CapteT226488">
    <property type="protein sequence ID" value="CapteP226488"/>
    <property type="gene ID" value="CapteG226488"/>
</dbReference>
<evidence type="ECO:0000313" key="1">
    <source>
        <dbReference type="EMBL" id="ELU03848.1"/>
    </source>
</evidence>
<dbReference type="EMBL" id="KB302824">
    <property type="protein sequence ID" value="ELU03848.1"/>
    <property type="molecule type" value="Genomic_DNA"/>
</dbReference>